<evidence type="ECO:0000313" key="2">
    <source>
        <dbReference type="Proteomes" id="UP000198929"/>
    </source>
</evidence>
<gene>
    <name evidence="1" type="ORF">SAMN05661109_00732</name>
</gene>
<dbReference type="AlphaFoldDB" id="A0A1H9R0A0"/>
<name>A0A1H9R0A0_9CORY</name>
<organism evidence="1 2">
    <name type="scientific">Corynebacterium cystitidis DSM 20524</name>
    <dbReference type="NCBI Taxonomy" id="1121357"/>
    <lineage>
        <taxon>Bacteria</taxon>
        <taxon>Bacillati</taxon>
        <taxon>Actinomycetota</taxon>
        <taxon>Actinomycetes</taxon>
        <taxon>Mycobacteriales</taxon>
        <taxon>Corynebacteriaceae</taxon>
        <taxon>Corynebacterium</taxon>
    </lineage>
</organism>
<dbReference type="EMBL" id="FOGQ01000002">
    <property type="protein sequence ID" value="SER66138.1"/>
    <property type="molecule type" value="Genomic_DNA"/>
</dbReference>
<dbReference type="RefSeq" id="WP_092256303.1">
    <property type="nucleotide sequence ID" value="NZ_CP047199.1"/>
</dbReference>
<protein>
    <submittedName>
        <fullName evidence="1">Uncharacterized protein</fullName>
    </submittedName>
</protein>
<evidence type="ECO:0000313" key="1">
    <source>
        <dbReference type="EMBL" id="SER66138.1"/>
    </source>
</evidence>
<dbReference type="Proteomes" id="UP000198929">
    <property type="component" value="Unassembled WGS sequence"/>
</dbReference>
<reference evidence="2" key="1">
    <citation type="submission" date="2016-10" db="EMBL/GenBank/DDBJ databases">
        <authorList>
            <person name="Varghese N."/>
            <person name="Submissions S."/>
        </authorList>
    </citation>
    <scope>NUCLEOTIDE SEQUENCE [LARGE SCALE GENOMIC DNA]</scope>
    <source>
        <strain evidence="2">DSM 20524</strain>
    </source>
</reference>
<keyword evidence="2" id="KW-1185">Reference proteome</keyword>
<proteinExistence type="predicted"/>
<accession>A0A1H9R0A0</accession>
<dbReference type="STRING" id="1121357.SAMN05661109_00732"/>
<sequence>METNPEKIITNILDDMAEIGDWTSISDALGANGRNSHFASREEVLTILLAIKQSPELAIGRLDDGFKDLPDSWDPAEITVEIFRDPQPAGAMMEVLMRPTGQWPQRKESSDSPTT</sequence>